<protein>
    <submittedName>
        <fullName evidence="3">Uncharacterized protein LOC108671781</fullName>
    </submittedName>
</protein>
<evidence type="ECO:0000256" key="1">
    <source>
        <dbReference type="SAM" id="MobiDB-lite"/>
    </source>
</evidence>
<feature type="region of interest" description="Disordered" evidence="1">
    <location>
        <begin position="1"/>
        <end position="36"/>
    </location>
</feature>
<dbReference type="Gene3D" id="3.40.50.300">
    <property type="entry name" value="P-loop containing nucleotide triphosphate hydrolases"/>
    <property type="match status" value="1"/>
</dbReference>
<feature type="non-terminal residue" evidence="3">
    <location>
        <position position="553"/>
    </location>
</feature>
<name>A0A8B7NMD9_HYAAZ</name>
<organism evidence="2 3">
    <name type="scientific">Hyalella azteca</name>
    <name type="common">Amphipod</name>
    <dbReference type="NCBI Taxonomy" id="294128"/>
    <lineage>
        <taxon>Eukaryota</taxon>
        <taxon>Metazoa</taxon>
        <taxon>Ecdysozoa</taxon>
        <taxon>Arthropoda</taxon>
        <taxon>Crustacea</taxon>
        <taxon>Multicrustacea</taxon>
        <taxon>Malacostraca</taxon>
        <taxon>Eumalacostraca</taxon>
        <taxon>Peracarida</taxon>
        <taxon>Amphipoda</taxon>
        <taxon>Senticaudata</taxon>
        <taxon>Talitrida</taxon>
        <taxon>Talitroidea</taxon>
        <taxon>Hyalellidae</taxon>
        <taxon>Hyalella</taxon>
    </lineage>
</organism>
<proteinExistence type="predicted"/>
<dbReference type="AlphaFoldDB" id="A0A8B7NMD9"/>
<accession>A0A8B7NMD9</accession>
<evidence type="ECO:0000313" key="3">
    <source>
        <dbReference type="RefSeq" id="XP_018014844.2"/>
    </source>
</evidence>
<gene>
    <name evidence="3" type="primary">LOC108671781</name>
</gene>
<dbReference type="KEGG" id="hazt:108671781"/>
<dbReference type="GeneID" id="108671781"/>
<reference evidence="3" key="1">
    <citation type="submission" date="2025-08" db="UniProtKB">
        <authorList>
            <consortium name="RefSeq"/>
        </authorList>
    </citation>
    <scope>IDENTIFICATION</scope>
    <source>
        <tissue evidence="3">Whole organism</tissue>
    </source>
</reference>
<dbReference type="Proteomes" id="UP000694843">
    <property type="component" value="Unplaced"/>
</dbReference>
<dbReference type="OrthoDB" id="2386367at2759"/>
<feature type="region of interest" description="Disordered" evidence="1">
    <location>
        <begin position="103"/>
        <end position="126"/>
    </location>
</feature>
<evidence type="ECO:0000313" key="2">
    <source>
        <dbReference type="Proteomes" id="UP000694843"/>
    </source>
</evidence>
<sequence length="553" mass="61782">MPGLASQASDPPMQGVHKRVSSSSSARPPRSDIPFFTSASANTLPLSMLTSSSSSASNSQMISTNCNRHSQHVIQLSKRVDAASSFKPQKVVPINYSFMKMGTKTRPTSNELKGRRSRRYTLESTSSNNSEISRTFQLLDEGQEKIQLSERYKNITLVLGNTGAGKSTFLQWFAGDYNKLIAKKEYGTSGAFIIVDGNRIGNSTLNSMTIFPELVIHPETDNAYYDCPGFSDTRSTSMEIATTYFIKKVADYAEHVKLIFVVNHSSVRSGVDRQDFLKLLNHVTDFITDIDKYRRSIALMVTKIDPNYGKVNGILTSESDDLVIRAIGHFLDEVKKWLKEQLADAWVPGKEKPFYEQAMKFVDTLLIMDGDHYSRIGMFRRPNMLGHLSNIRYLEEGKEQVGRIVNENLAFTETSDGDFGYTISDTSKVAVGALAEVINDKVWSNLRIISENMLIYSKNLLEEIRRKIRSFTSSTRAVDANPSDARTFNDFFNSGYNGMTNLMREPANITTDQLAEKINKSLTILGIGGCDEALLSIEQQGKYFAFLQVVGDG</sequence>
<dbReference type="SUPFAM" id="SSF52540">
    <property type="entry name" value="P-loop containing nucleoside triphosphate hydrolases"/>
    <property type="match status" value="1"/>
</dbReference>
<keyword evidence="2" id="KW-1185">Reference proteome</keyword>
<dbReference type="RefSeq" id="XP_018014844.2">
    <property type="nucleotide sequence ID" value="XM_018159355.2"/>
</dbReference>
<dbReference type="InterPro" id="IPR027417">
    <property type="entry name" value="P-loop_NTPase"/>
</dbReference>